<keyword evidence="5" id="KW-0328">Glycosyltransferase</keyword>
<evidence type="ECO:0000256" key="12">
    <source>
        <dbReference type="ARBA" id="ARBA00044330"/>
    </source>
</evidence>
<evidence type="ECO:0000256" key="1">
    <source>
        <dbReference type="ARBA" id="ARBA00004515"/>
    </source>
</evidence>
<dbReference type="GO" id="GO:0005886">
    <property type="term" value="C:plasma membrane"/>
    <property type="evidence" value="ECO:0007669"/>
    <property type="project" value="UniProtKB-SubCell"/>
</dbReference>
<keyword evidence="8" id="KW-0472">Membrane</keyword>
<dbReference type="CDD" id="cd03789">
    <property type="entry name" value="GT9_LPS_heptosyltransferase"/>
    <property type="match status" value="1"/>
</dbReference>
<dbReference type="EC" id="2.4.99.23" evidence="10"/>
<comment type="catalytic activity">
    <reaction evidence="13">
        <text>an alpha-Kdo-(2-&gt;4)-alpha-Kdo-(2-&gt;6)-lipid A + ADP-L-glycero-beta-D-manno-heptose = an L-alpha-D-Hep-(1-&gt;5)-[alpha-Kdo-(2-&gt;4)]-alpha-Kdo-(2-&gt;6)-lipid A + ADP + H(+)</text>
        <dbReference type="Rhea" id="RHEA:74067"/>
        <dbReference type="ChEBI" id="CHEBI:15378"/>
        <dbReference type="ChEBI" id="CHEBI:61506"/>
        <dbReference type="ChEBI" id="CHEBI:176431"/>
        <dbReference type="ChEBI" id="CHEBI:193068"/>
        <dbReference type="ChEBI" id="CHEBI:456216"/>
        <dbReference type="EC" id="2.4.99.23"/>
    </reaction>
</comment>
<evidence type="ECO:0000256" key="4">
    <source>
        <dbReference type="ARBA" id="ARBA00022519"/>
    </source>
</evidence>
<dbReference type="Gene3D" id="3.40.50.2000">
    <property type="entry name" value="Glycogen Phosphorylase B"/>
    <property type="match status" value="2"/>
</dbReference>
<comment type="subcellular location">
    <subcellularLocation>
        <location evidence="1">Cell inner membrane</location>
        <topology evidence="1">Peripheral membrane protein</topology>
        <orientation evidence="1">Cytoplasmic side</orientation>
    </subcellularLocation>
</comment>
<evidence type="ECO:0000256" key="10">
    <source>
        <dbReference type="ARBA" id="ARBA00044041"/>
    </source>
</evidence>
<dbReference type="PANTHER" id="PTHR30160:SF19">
    <property type="entry name" value="LIPOPOLYSACCHARIDE HEPTOSYLTRANSFERASE 1"/>
    <property type="match status" value="1"/>
</dbReference>
<evidence type="ECO:0000256" key="9">
    <source>
        <dbReference type="ARBA" id="ARBA00043995"/>
    </source>
</evidence>
<evidence type="ECO:0000256" key="5">
    <source>
        <dbReference type="ARBA" id="ARBA00022676"/>
    </source>
</evidence>
<comment type="pathway">
    <text evidence="2">Bacterial outer membrane biogenesis; LPS core biosynthesis.</text>
</comment>
<dbReference type="GO" id="GO:0005829">
    <property type="term" value="C:cytosol"/>
    <property type="evidence" value="ECO:0007669"/>
    <property type="project" value="TreeGrafter"/>
</dbReference>
<dbReference type="AlphaFoldDB" id="A0AA49IVB4"/>
<evidence type="ECO:0000256" key="2">
    <source>
        <dbReference type="ARBA" id="ARBA00004713"/>
    </source>
</evidence>
<dbReference type="GO" id="GO:0009244">
    <property type="term" value="P:lipopolysaccharide core region biosynthetic process"/>
    <property type="evidence" value="ECO:0007669"/>
    <property type="project" value="InterPro"/>
</dbReference>
<dbReference type="InterPro" id="IPR002201">
    <property type="entry name" value="Glyco_trans_9"/>
</dbReference>
<evidence type="ECO:0000256" key="6">
    <source>
        <dbReference type="ARBA" id="ARBA00022679"/>
    </source>
</evidence>
<dbReference type="EMBL" id="CP107246">
    <property type="protein sequence ID" value="WIM05085.1"/>
    <property type="molecule type" value="Genomic_DNA"/>
</dbReference>
<evidence type="ECO:0000256" key="11">
    <source>
        <dbReference type="ARBA" id="ARBA00044190"/>
    </source>
</evidence>
<evidence type="ECO:0000256" key="3">
    <source>
        <dbReference type="ARBA" id="ARBA00022475"/>
    </source>
</evidence>
<keyword evidence="3" id="KW-1003">Cell membrane</keyword>
<dbReference type="PANTHER" id="PTHR30160">
    <property type="entry name" value="TETRAACYLDISACCHARIDE 4'-KINASE-RELATED"/>
    <property type="match status" value="1"/>
</dbReference>
<gene>
    <name evidence="14" type="primary">waaC</name>
    <name evidence="14" type="ORF">OHM77_10310</name>
</gene>
<proteinExistence type="inferred from homology"/>
<dbReference type="NCBIfam" id="TIGR02193">
    <property type="entry name" value="heptsyl_trn_I"/>
    <property type="match status" value="1"/>
</dbReference>
<dbReference type="GO" id="GO:0008713">
    <property type="term" value="F:ADP-heptose-lipopolysaccharide heptosyltransferase activity"/>
    <property type="evidence" value="ECO:0007669"/>
    <property type="project" value="TreeGrafter"/>
</dbReference>
<keyword evidence="7" id="KW-0448">Lipopolysaccharide biosynthesis</keyword>
<comment type="similarity">
    <text evidence="9">Belongs to the glycosyltransferase 9 family.</text>
</comment>
<organism evidence="14">
    <name type="scientific">Candidatus Nitricoxidivorans perseverans</name>
    <dbReference type="NCBI Taxonomy" id="2975601"/>
    <lineage>
        <taxon>Bacteria</taxon>
        <taxon>Pseudomonadati</taxon>
        <taxon>Pseudomonadota</taxon>
        <taxon>Betaproteobacteria</taxon>
        <taxon>Nitrosomonadales</taxon>
        <taxon>Sterolibacteriaceae</taxon>
        <taxon>Candidatus Nitricoxidivorans</taxon>
    </lineage>
</organism>
<evidence type="ECO:0000313" key="14">
    <source>
        <dbReference type="EMBL" id="WIM05085.1"/>
    </source>
</evidence>
<dbReference type="InterPro" id="IPR051199">
    <property type="entry name" value="LPS_LOS_Heptosyltrfase"/>
</dbReference>
<evidence type="ECO:0000256" key="8">
    <source>
        <dbReference type="ARBA" id="ARBA00023136"/>
    </source>
</evidence>
<reference evidence="14" key="1">
    <citation type="journal article" date="2023" name="Nat. Microbiol.">
        <title>Enrichment and characterization of a nitric oxide-reducing microbial community in a continuous bioreactor.</title>
        <authorList>
            <person name="Garrido-Amador P."/>
            <person name="Stortenbeker N."/>
            <person name="Wessels H.J.C.T."/>
            <person name="Speth D.R."/>
            <person name="Garcia-Heredia I."/>
            <person name="Kartal B."/>
        </authorList>
    </citation>
    <scope>NUCLEOTIDE SEQUENCE</scope>
    <source>
        <strain evidence="14">MAG1</strain>
    </source>
</reference>
<keyword evidence="6" id="KW-0808">Transferase</keyword>
<dbReference type="Proteomes" id="UP001234916">
    <property type="component" value="Chromosome"/>
</dbReference>
<protein>
    <recommendedName>
        <fullName evidence="11">Lipopolysaccharide heptosyltransferase 1</fullName>
        <ecNumber evidence="10">2.4.99.23</ecNumber>
    </recommendedName>
    <alternativeName>
        <fullName evidence="12">ADP-heptose:lipopolysaccharide heptosyltransferase I</fullName>
    </alternativeName>
</protein>
<dbReference type="InterPro" id="IPR011908">
    <property type="entry name" value="LipoPS_heptosylTferase-I"/>
</dbReference>
<dbReference type="KEGG" id="npv:OHM77_10310"/>
<evidence type="ECO:0000256" key="13">
    <source>
        <dbReference type="ARBA" id="ARBA00049201"/>
    </source>
</evidence>
<name>A0AA49IVB4_9PROT</name>
<keyword evidence="4" id="KW-0997">Cell inner membrane</keyword>
<accession>A0AA49IVB4</accession>
<evidence type="ECO:0000256" key="7">
    <source>
        <dbReference type="ARBA" id="ARBA00022985"/>
    </source>
</evidence>
<dbReference type="SUPFAM" id="SSF53756">
    <property type="entry name" value="UDP-Glycosyltransferase/glycogen phosphorylase"/>
    <property type="match status" value="1"/>
</dbReference>
<sequence>MRILLVKTSSLGDVIHNLPVASDLARRFPGAAIDWVVEEGFIDIPRMHPAVRHVIPVALRRWRRRLLSPQTWREMAMFLRVLKARGYDAVLDTQGLLKSALIASRALGERLGYSADSAREPAAARFYDRTFPVPKSLHAVSRNRRLAAAALGYSLEGLPLDYGIAVPAGPAFGWLPVCEYAVLLTATSRADKEWPEPDWQALGTALIAMGLRCVLPGGNQPERERAARLATSLGRAMAAPAMSLAELSGLLAGARVVIGVDTGLVHLAAALGRPTVALYCASDPALTGVHAGDRAINLGGPGAPPSAAAVVAAARGLL</sequence>
<dbReference type="Pfam" id="PF01075">
    <property type="entry name" value="Glyco_transf_9"/>
    <property type="match status" value="1"/>
</dbReference>